<feature type="domain" description="N-acetyltransferase" evidence="3">
    <location>
        <begin position="4"/>
        <end position="150"/>
    </location>
</feature>
<dbReference type="InterPro" id="IPR050832">
    <property type="entry name" value="Bact_Acetyltransf"/>
</dbReference>
<dbReference type="EMBL" id="FWFX01000020">
    <property type="protein sequence ID" value="SLN72859.1"/>
    <property type="molecule type" value="Genomic_DNA"/>
</dbReference>
<evidence type="ECO:0000313" key="5">
    <source>
        <dbReference type="Proteomes" id="UP000193061"/>
    </source>
</evidence>
<evidence type="ECO:0000259" key="3">
    <source>
        <dbReference type="PROSITE" id="PS51186"/>
    </source>
</evidence>
<dbReference type="RefSeq" id="WP_085807719.1">
    <property type="nucleotide sequence ID" value="NZ_FWFX01000020.1"/>
</dbReference>
<dbReference type="InterPro" id="IPR000182">
    <property type="entry name" value="GNAT_dom"/>
</dbReference>
<protein>
    <submittedName>
        <fullName evidence="4">Putative N-acetyltransferase YsnE</fullName>
        <ecNumber evidence="4">2.3.1.-</ecNumber>
    </submittedName>
</protein>
<dbReference type="OrthoDB" id="9803233at2"/>
<dbReference type="Proteomes" id="UP000193061">
    <property type="component" value="Unassembled WGS sequence"/>
</dbReference>
<dbReference type="SUPFAM" id="SSF55729">
    <property type="entry name" value="Acyl-CoA N-acyltransferases (Nat)"/>
    <property type="match status" value="1"/>
</dbReference>
<dbReference type="CDD" id="cd04301">
    <property type="entry name" value="NAT_SF"/>
    <property type="match status" value="1"/>
</dbReference>
<dbReference type="PROSITE" id="PS51186">
    <property type="entry name" value="GNAT"/>
    <property type="match status" value="1"/>
</dbReference>
<evidence type="ECO:0000313" key="4">
    <source>
        <dbReference type="EMBL" id="SLN72859.1"/>
    </source>
</evidence>
<dbReference type="PANTHER" id="PTHR43877">
    <property type="entry name" value="AMINOALKYLPHOSPHONATE N-ACETYLTRANSFERASE-RELATED-RELATED"/>
    <property type="match status" value="1"/>
</dbReference>
<keyword evidence="1 4" id="KW-0808">Transferase</keyword>
<dbReference type="InterPro" id="IPR016181">
    <property type="entry name" value="Acyl_CoA_acyltransferase"/>
</dbReference>
<name>A0A1X7A8S5_9RHOB</name>
<dbReference type="Gene3D" id="3.40.630.30">
    <property type="match status" value="1"/>
</dbReference>
<sequence>MLVIEASDPRETGVKQLLESSHALMAELFPPEENFALDIEDLCTPDIHFFTAREGGEILGTGAIAVREGYAEVKSMFTSQAARGKGVAAALLRQLEDQARALGLTALKLETGEDLAAAVRLYERHGFTRCGAFGDYQPNASSVFMEKQLDV</sequence>
<proteinExistence type="predicted"/>
<dbReference type="PANTHER" id="PTHR43877:SF5">
    <property type="entry name" value="BLL8307 PROTEIN"/>
    <property type="match status" value="1"/>
</dbReference>
<evidence type="ECO:0000256" key="2">
    <source>
        <dbReference type="ARBA" id="ARBA00023315"/>
    </source>
</evidence>
<dbReference type="GO" id="GO:0016747">
    <property type="term" value="F:acyltransferase activity, transferring groups other than amino-acyl groups"/>
    <property type="evidence" value="ECO:0007669"/>
    <property type="project" value="InterPro"/>
</dbReference>
<keyword evidence="2 4" id="KW-0012">Acyltransferase</keyword>
<keyword evidence="5" id="KW-1185">Reference proteome</keyword>
<dbReference type="EC" id="2.3.1.-" evidence="4"/>
<dbReference type="Pfam" id="PF00583">
    <property type="entry name" value="Acetyltransf_1"/>
    <property type="match status" value="1"/>
</dbReference>
<dbReference type="AlphaFoldDB" id="A0A1X7A8S5"/>
<accession>A0A1X7A8S5</accession>
<evidence type="ECO:0000256" key="1">
    <source>
        <dbReference type="ARBA" id="ARBA00022679"/>
    </source>
</evidence>
<gene>
    <name evidence="4" type="primary">ysnE</name>
    <name evidence="4" type="ORF">ROA7450_04069</name>
</gene>
<organism evidence="4 5">
    <name type="scientific">Roseovarius albus</name>
    <dbReference type="NCBI Taxonomy" id="1247867"/>
    <lineage>
        <taxon>Bacteria</taxon>
        <taxon>Pseudomonadati</taxon>
        <taxon>Pseudomonadota</taxon>
        <taxon>Alphaproteobacteria</taxon>
        <taxon>Rhodobacterales</taxon>
        <taxon>Roseobacteraceae</taxon>
        <taxon>Roseovarius</taxon>
    </lineage>
</organism>
<reference evidence="4 5" key="1">
    <citation type="submission" date="2017-03" db="EMBL/GenBank/DDBJ databases">
        <authorList>
            <person name="Afonso C.L."/>
            <person name="Miller P.J."/>
            <person name="Scott M.A."/>
            <person name="Spackman E."/>
            <person name="Goraichik I."/>
            <person name="Dimitrov K.M."/>
            <person name="Suarez D.L."/>
            <person name="Swayne D.E."/>
        </authorList>
    </citation>
    <scope>NUCLEOTIDE SEQUENCE [LARGE SCALE GENOMIC DNA]</scope>
    <source>
        <strain evidence="4 5">CECT 7450</strain>
    </source>
</reference>